<evidence type="ECO:0000256" key="2">
    <source>
        <dbReference type="ARBA" id="ARBA00022692"/>
    </source>
</evidence>
<comment type="subcellular location">
    <subcellularLocation>
        <location evidence="1">Cell membrane</location>
        <topology evidence="1">Multi-pass membrane protein</topology>
    </subcellularLocation>
</comment>
<feature type="transmembrane region" description="Helical" evidence="5">
    <location>
        <begin position="378"/>
        <end position="398"/>
    </location>
</feature>
<sequence>MSALHSYRALLRTVGPAYLVVAFLGRVPLAMSQMGTLLLVSGATDSYGLGGAAAGALAVTNAVAAPFFGSLADRFGQRFVVLGQSLVGAAGLVGLVGVVDSGARGPVIVATAALAGLAIPQVGPLARVRWRPALAGESPDRQRRLVDAAFSYEGATDEISFVAGPALIGLLAVLVSPSGALLTAAGLLAAFGSGFALHRTAALTNPDPSVVRSTGRVLTGIVLVLASAQFLIGMLFGGTQTGSTVLATAEGQPGIAGLIHATLGVGSAIAGFAIAALPERIGYPTRLTVAATGLVVLSAPLLLVDSIGALLVVIGLLGFAVAPYMISTFAMAGSLVSPDRIGLVMTLLAGATGIGYAVGSATAGRLADHVGAGGHTAAFAVTVTATVLALLVALGLRWRQAQGQATSRERFESPIQ</sequence>
<keyword evidence="4 5" id="KW-0472">Membrane</keyword>
<evidence type="ECO:0000256" key="4">
    <source>
        <dbReference type="ARBA" id="ARBA00023136"/>
    </source>
</evidence>
<feature type="transmembrane region" description="Helical" evidence="5">
    <location>
        <begin position="341"/>
        <end position="358"/>
    </location>
</feature>
<evidence type="ECO:0000256" key="3">
    <source>
        <dbReference type="ARBA" id="ARBA00022989"/>
    </source>
</evidence>
<keyword evidence="3 5" id="KW-1133">Transmembrane helix</keyword>
<feature type="transmembrane region" description="Helical" evidence="5">
    <location>
        <begin position="309"/>
        <end position="329"/>
    </location>
</feature>
<dbReference type="Gene3D" id="1.20.1250.20">
    <property type="entry name" value="MFS general substrate transporter like domains"/>
    <property type="match status" value="1"/>
</dbReference>
<feature type="transmembrane region" description="Helical" evidence="5">
    <location>
        <begin position="9"/>
        <end position="27"/>
    </location>
</feature>
<dbReference type="InterPro" id="IPR020846">
    <property type="entry name" value="MFS_dom"/>
</dbReference>
<name>A0ABT9NNU6_9ACTN</name>
<accession>A0ABT9NNU6</accession>
<feature type="domain" description="Major facilitator superfamily (MFS) profile" evidence="6">
    <location>
        <begin position="221"/>
        <end position="416"/>
    </location>
</feature>
<feature type="transmembrane region" description="Helical" evidence="5">
    <location>
        <begin position="257"/>
        <end position="277"/>
    </location>
</feature>
<reference evidence="7 8" key="1">
    <citation type="submission" date="2023-07" db="EMBL/GenBank/DDBJ databases">
        <title>Sequencing the genomes of 1000 actinobacteria strains.</title>
        <authorList>
            <person name="Klenk H.-P."/>
        </authorList>
    </citation>
    <scope>NUCLEOTIDE SEQUENCE [LARGE SCALE GENOMIC DNA]</scope>
    <source>
        <strain evidence="7 8">GD13</strain>
    </source>
</reference>
<keyword evidence="2 5" id="KW-0812">Transmembrane</keyword>
<evidence type="ECO:0000256" key="5">
    <source>
        <dbReference type="SAM" id="Phobius"/>
    </source>
</evidence>
<comment type="caution">
    <text evidence="7">The sequence shown here is derived from an EMBL/GenBank/DDBJ whole genome shotgun (WGS) entry which is preliminary data.</text>
</comment>
<evidence type="ECO:0000313" key="7">
    <source>
        <dbReference type="EMBL" id="MDP9822094.1"/>
    </source>
</evidence>
<dbReference type="Proteomes" id="UP001240447">
    <property type="component" value="Unassembled WGS sequence"/>
</dbReference>
<keyword evidence="8" id="KW-1185">Reference proteome</keyword>
<dbReference type="PANTHER" id="PTHR23542:SF1">
    <property type="entry name" value="MAJOR FACILITATOR SUPERFAMILY (MFS) PROFILE DOMAIN-CONTAINING PROTEIN"/>
    <property type="match status" value="1"/>
</dbReference>
<feature type="transmembrane region" description="Helical" evidence="5">
    <location>
        <begin position="217"/>
        <end position="237"/>
    </location>
</feature>
<dbReference type="SUPFAM" id="SSF103473">
    <property type="entry name" value="MFS general substrate transporter"/>
    <property type="match status" value="1"/>
</dbReference>
<dbReference type="InterPro" id="IPR011701">
    <property type="entry name" value="MFS"/>
</dbReference>
<feature type="transmembrane region" description="Helical" evidence="5">
    <location>
        <begin position="79"/>
        <end position="99"/>
    </location>
</feature>
<evidence type="ECO:0000256" key="1">
    <source>
        <dbReference type="ARBA" id="ARBA00004651"/>
    </source>
</evidence>
<feature type="transmembrane region" description="Helical" evidence="5">
    <location>
        <begin position="149"/>
        <end position="174"/>
    </location>
</feature>
<evidence type="ECO:0000259" key="6">
    <source>
        <dbReference type="PROSITE" id="PS50850"/>
    </source>
</evidence>
<dbReference type="InterPro" id="IPR036259">
    <property type="entry name" value="MFS_trans_sf"/>
</dbReference>
<dbReference type="PANTHER" id="PTHR23542">
    <property type="match status" value="1"/>
</dbReference>
<feature type="transmembrane region" description="Helical" evidence="5">
    <location>
        <begin position="47"/>
        <end position="67"/>
    </location>
</feature>
<feature type="transmembrane region" description="Helical" evidence="5">
    <location>
        <begin position="180"/>
        <end position="197"/>
    </location>
</feature>
<dbReference type="PROSITE" id="PS50850">
    <property type="entry name" value="MFS"/>
    <property type="match status" value="1"/>
</dbReference>
<dbReference type="EMBL" id="JAUSQM010000001">
    <property type="protein sequence ID" value="MDP9822094.1"/>
    <property type="molecule type" value="Genomic_DNA"/>
</dbReference>
<gene>
    <name evidence="7" type="ORF">J2S59_001903</name>
</gene>
<dbReference type="Pfam" id="PF07690">
    <property type="entry name" value="MFS_1"/>
    <property type="match status" value="1"/>
</dbReference>
<proteinExistence type="predicted"/>
<dbReference type="RefSeq" id="WP_068123949.1">
    <property type="nucleotide sequence ID" value="NZ_CCXJ01000677.1"/>
</dbReference>
<feature type="transmembrane region" description="Helical" evidence="5">
    <location>
        <begin position="105"/>
        <end position="128"/>
    </location>
</feature>
<protein>
    <submittedName>
        <fullName evidence="7">MFS family permease</fullName>
    </submittedName>
</protein>
<evidence type="ECO:0000313" key="8">
    <source>
        <dbReference type="Proteomes" id="UP001240447"/>
    </source>
</evidence>
<feature type="transmembrane region" description="Helical" evidence="5">
    <location>
        <begin position="284"/>
        <end position="303"/>
    </location>
</feature>
<organism evidence="7 8">
    <name type="scientific">Nocardioides massiliensis</name>
    <dbReference type="NCBI Taxonomy" id="1325935"/>
    <lineage>
        <taxon>Bacteria</taxon>
        <taxon>Bacillati</taxon>
        <taxon>Actinomycetota</taxon>
        <taxon>Actinomycetes</taxon>
        <taxon>Propionibacteriales</taxon>
        <taxon>Nocardioidaceae</taxon>
        <taxon>Nocardioides</taxon>
    </lineage>
</organism>